<protein>
    <submittedName>
        <fullName evidence="2">Uncharacterized protein</fullName>
    </submittedName>
</protein>
<feature type="compositionally biased region" description="Low complexity" evidence="1">
    <location>
        <begin position="10"/>
        <end position="20"/>
    </location>
</feature>
<keyword evidence="3" id="KW-1185">Reference proteome</keyword>
<comment type="caution">
    <text evidence="2">The sequence shown here is derived from an EMBL/GenBank/DDBJ whole genome shotgun (WGS) entry which is preliminary data.</text>
</comment>
<sequence length="115" mass="12651">MHEPSLQVYSSSWQDVSSSSTWRRGGSQGKEKGMWQNIVTDKSTVRGVPKRTGSNLGHGQNVGKAYTRGNGSLMDGLSNRNYPILALDLLEEAYAYGSRSSFPYFGGIWRISCAL</sequence>
<dbReference type="EMBL" id="VSRR010029279">
    <property type="protein sequence ID" value="MPC69360.1"/>
    <property type="molecule type" value="Genomic_DNA"/>
</dbReference>
<accession>A0A5B7HAT9</accession>
<evidence type="ECO:0000256" key="1">
    <source>
        <dbReference type="SAM" id="MobiDB-lite"/>
    </source>
</evidence>
<name>A0A5B7HAT9_PORTR</name>
<proteinExistence type="predicted"/>
<dbReference type="AlphaFoldDB" id="A0A5B7HAT9"/>
<dbReference type="Proteomes" id="UP000324222">
    <property type="component" value="Unassembled WGS sequence"/>
</dbReference>
<evidence type="ECO:0000313" key="2">
    <source>
        <dbReference type="EMBL" id="MPC69360.1"/>
    </source>
</evidence>
<evidence type="ECO:0000313" key="3">
    <source>
        <dbReference type="Proteomes" id="UP000324222"/>
    </source>
</evidence>
<feature type="region of interest" description="Disordered" evidence="1">
    <location>
        <begin position="1"/>
        <end position="36"/>
    </location>
</feature>
<organism evidence="2 3">
    <name type="scientific">Portunus trituberculatus</name>
    <name type="common">Swimming crab</name>
    <name type="synonym">Neptunus trituberculatus</name>
    <dbReference type="NCBI Taxonomy" id="210409"/>
    <lineage>
        <taxon>Eukaryota</taxon>
        <taxon>Metazoa</taxon>
        <taxon>Ecdysozoa</taxon>
        <taxon>Arthropoda</taxon>
        <taxon>Crustacea</taxon>
        <taxon>Multicrustacea</taxon>
        <taxon>Malacostraca</taxon>
        <taxon>Eumalacostraca</taxon>
        <taxon>Eucarida</taxon>
        <taxon>Decapoda</taxon>
        <taxon>Pleocyemata</taxon>
        <taxon>Brachyura</taxon>
        <taxon>Eubrachyura</taxon>
        <taxon>Portunoidea</taxon>
        <taxon>Portunidae</taxon>
        <taxon>Portuninae</taxon>
        <taxon>Portunus</taxon>
    </lineage>
</organism>
<reference evidence="2 3" key="1">
    <citation type="submission" date="2019-05" db="EMBL/GenBank/DDBJ databases">
        <title>Another draft genome of Portunus trituberculatus and its Hox gene families provides insights of decapod evolution.</title>
        <authorList>
            <person name="Jeong J.-H."/>
            <person name="Song I."/>
            <person name="Kim S."/>
            <person name="Choi T."/>
            <person name="Kim D."/>
            <person name="Ryu S."/>
            <person name="Kim W."/>
        </authorList>
    </citation>
    <scope>NUCLEOTIDE SEQUENCE [LARGE SCALE GENOMIC DNA]</scope>
    <source>
        <tissue evidence="2">Muscle</tissue>
    </source>
</reference>
<gene>
    <name evidence="2" type="ORF">E2C01_063583</name>
</gene>